<dbReference type="Proteomes" id="UP001500394">
    <property type="component" value="Unassembled WGS sequence"/>
</dbReference>
<feature type="domain" description="Putative beta-lactamase-inhibitor-like PepSY-like" evidence="2">
    <location>
        <begin position="63"/>
        <end position="146"/>
    </location>
</feature>
<feature type="chain" id="PRO_5046689833" description="Putative beta-lactamase-inhibitor-like PepSY-like domain-containing protein" evidence="1">
    <location>
        <begin position="21"/>
        <end position="150"/>
    </location>
</feature>
<gene>
    <name evidence="3" type="ORF">GCM10023173_00110</name>
</gene>
<evidence type="ECO:0000256" key="1">
    <source>
        <dbReference type="SAM" id="SignalP"/>
    </source>
</evidence>
<dbReference type="RefSeq" id="WP_345062910.1">
    <property type="nucleotide sequence ID" value="NZ_BAABGR010000001.1"/>
</dbReference>
<feature type="signal peptide" evidence="1">
    <location>
        <begin position="1"/>
        <end position="20"/>
    </location>
</feature>
<reference evidence="4" key="1">
    <citation type="journal article" date="2019" name="Int. J. Syst. Evol. Microbiol.">
        <title>The Global Catalogue of Microorganisms (GCM) 10K type strain sequencing project: providing services to taxonomists for standard genome sequencing and annotation.</title>
        <authorList>
            <consortium name="The Broad Institute Genomics Platform"/>
            <consortium name="The Broad Institute Genome Sequencing Center for Infectious Disease"/>
            <person name="Wu L."/>
            <person name="Ma J."/>
        </authorList>
    </citation>
    <scope>NUCLEOTIDE SEQUENCE [LARGE SCALE GENOMIC DNA]</scope>
    <source>
        <strain evidence="4">JCM 17858</strain>
    </source>
</reference>
<sequence>MKKIVLIVFALIAVAFVFTACDKDEQVIPNEQLPEAATAFVNEYFAGAKIISSIKDKEGSTHEYEVKLDNGVDIKFDNNGNWLDVEARNDTQALPNTGFILPSIVSYVSQHYASAAINGIEKKPDGFDVELTNDMDLVFDVDGVFVRVDN</sequence>
<dbReference type="Gene3D" id="3.40.1420.30">
    <property type="match status" value="1"/>
</dbReference>
<organism evidence="3 4">
    <name type="scientific">Sphingobacterium thermophilum</name>
    <dbReference type="NCBI Taxonomy" id="768534"/>
    <lineage>
        <taxon>Bacteria</taxon>
        <taxon>Pseudomonadati</taxon>
        <taxon>Bacteroidota</taxon>
        <taxon>Sphingobacteriia</taxon>
        <taxon>Sphingobacteriales</taxon>
        <taxon>Sphingobacteriaceae</taxon>
        <taxon>Sphingobacterium</taxon>
    </lineage>
</organism>
<comment type="caution">
    <text evidence="3">The sequence shown here is derived from an EMBL/GenBank/DDBJ whole genome shotgun (WGS) entry which is preliminary data.</text>
</comment>
<evidence type="ECO:0000313" key="4">
    <source>
        <dbReference type="Proteomes" id="UP001500394"/>
    </source>
</evidence>
<evidence type="ECO:0000313" key="3">
    <source>
        <dbReference type="EMBL" id="GAA4509689.1"/>
    </source>
</evidence>
<keyword evidence="4" id="KW-1185">Reference proteome</keyword>
<name>A0ABP8QRP3_9SPHI</name>
<dbReference type="SUPFAM" id="SSF160574">
    <property type="entry name" value="BT0923-like"/>
    <property type="match status" value="1"/>
</dbReference>
<evidence type="ECO:0000259" key="2">
    <source>
        <dbReference type="Pfam" id="PF11396"/>
    </source>
</evidence>
<keyword evidence="1" id="KW-0732">Signal</keyword>
<proteinExistence type="predicted"/>
<dbReference type="EMBL" id="BAABGR010000001">
    <property type="protein sequence ID" value="GAA4509689.1"/>
    <property type="molecule type" value="Genomic_DNA"/>
</dbReference>
<dbReference type="InterPro" id="IPR021533">
    <property type="entry name" value="PepSY-like"/>
</dbReference>
<accession>A0ABP8QRP3</accession>
<dbReference type="PROSITE" id="PS51257">
    <property type="entry name" value="PROKAR_LIPOPROTEIN"/>
    <property type="match status" value="1"/>
</dbReference>
<protein>
    <recommendedName>
        <fullName evidence="2">Putative beta-lactamase-inhibitor-like PepSY-like domain-containing protein</fullName>
    </recommendedName>
</protein>
<dbReference type="Pfam" id="PF11396">
    <property type="entry name" value="PepSY_like"/>
    <property type="match status" value="1"/>
</dbReference>